<dbReference type="GO" id="GO:0009307">
    <property type="term" value="P:DNA restriction-modification system"/>
    <property type="evidence" value="ECO:0007669"/>
    <property type="project" value="InterPro"/>
</dbReference>
<keyword evidence="2" id="KW-0255">Endonuclease</keyword>
<evidence type="ECO:0000313" key="2">
    <source>
        <dbReference type="EMBL" id="EOR93030.1"/>
    </source>
</evidence>
<dbReference type="EMBL" id="AQPN01000136">
    <property type="protein sequence ID" value="EOR93030.1"/>
    <property type="molecule type" value="Genomic_DNA"/>
</dbReference>
<feature type="domain" description="Restriction endonuclease type II EcoRII C-terminal" evidence="1">
    <location>
        <begin position="226"/>
        <end position="393"/>
    </location>
</feature>
<comment type="caution">
    <text evidence="2">The sequence shown here is derived from an EMBL/GenBank/DDBJ whole genome shotgun (WGS) entry which is preliminary data.</text>
</comment>
<dbReference type="InterPro" id="IPR011335">
    <property type="entry name" value="Restrct_endonuc-II-like"/>
</dbReference>
<dbReference type="PATRIC" id="fig|1150600.3.peg.3797"/>
<protein>
    <submittedName>
        <fullName evidence="2">Restriction endonuclease-related protein</fullName>
    </submittedName>
</protein>
<accession>R9GNB6</accession>
<dbReference type="SUPFAM" id="SSF52980">
    <property type="entry name" value="Restriction endonuclease-like"/>
    <property type="match status" value="1"/>
</dbReference>
<reference evidence="2 3" key="1">
    <citation type="journal article" date="2013" name="Genome Announc.">
        <title>Draft Genome Sequence of Arcticibacter svalbardensis Strain MN12-7T, a Member of the Family Sphingobacteriaceae Isolated from an Arctic Soil Sample.</title>
        <authorList>
            <person name="Shivaji S."/>
            <person name="Ara S."/>
            <person name="Prasad S."/>
            <person name="Manasa B.P."/>
            <person name="Begum Z."/>
            <person name="Singh A."/>
            <person name="Kumar Pinnaka A."/>
        </authorList>
    </citation>
    <scope>NUCLEOTIDE SEQUENCE [LARGE SCALE GENOMIC DNA]</scope>
    <source>
        <strain evidence="2 3">MN12-7</strain>
    </source>
</reference>
<proteinExistence type="predicted"/>
<organism evidence="2 3">
    <name type="scientific">Arcticibacter svalbardensis MN12-7</name>
    <dbReference type="NCBI Taxonomy" id="1150600"/>
    <lineage>
        <taxon>Bacteria</taxon>
        <taxon>Pseudomonadati</taxon>
        <taxon>Bacteroidota</taxon>
        <taxon>Sphingobacteriia</taxon>
        <taxon>Sphingobacteriales</taxon>
        <taxon>Sphingobacteriaceae</taxon>
        <taxon>Arcticibacter</taxon>
    </lineage>
</organism>
<keyword evidence="2" id="KW-0378">Hydrolase</keyword>
<dbReference type="AlphaFoldDB" id="R9GNB6"/>
<dbReference type="Proteomes" id="UP000014174">
    <property type="component" value="Unassembled WGS sequence"/>
</dbReference>
<dbReference type="GO" id="GO:0009036">
    <property type="term" value="F:type II site-specific deoxyribonuclease activity"/>
    <property type="evidence" value="ECO:0007669"/>
    <property type="project" value="InterPro"/>
</dbReference>
<evidence type="ECO:0000313" key="3">
    <source>
        <dbReference type="Proteomes" id="UP000014174"/>
    </source>
</evidence>
<dbReference type="Pfam" id="PF09019">
    <property type="entry name" value="EcoRII-C"/>
    <property type="match status" value="1"/>
</dbReference>
<sequence>MPSPLSDYFTAIGIKRLSQVEINPTTSNQHEFNGIKEFQRIFGSEKKTFAAKFLYLTDDQDEILEGDGFLTWYDSREKHVTRTEYRLYYSSNQVIANAKVNDLIIVGITSENNLAVIVAPQNSTYEKQLLWLFGVEEVANKFIIKDFTEDKKDIGFAGRFILSSFGMEQIETAPDLVDDLLKQFGNKFPSTKEFSDYSRSTVSDVSPVDSPDETLIAWLEREEMLFRTLEGVIVKEQLKKGFGIDGTDVDEFIKLSLSVQNRRKSRAGHSFEHNLAILFSINKIRYSHGAVTERNNKPDFLFPGISEYNNDGFDINLLTMLGVKTSAKDRWRQVLSEAKKIDHKHLITLEPSISNNQIEEMKANNLQLVIPAPLFSTYTKSQQKELFSVKDFMEMILLKQG</sequence>
<dbReference type="GO" id="GO:0003677">
    <property type="term" value="F:DNA binding"/>
    <property type="evidence" value="ECO:0007669"/>
    <property type="project" value="InterPro"/>
</dbReference>
<name>R9GNB6_9SPHI</name>
<dbReference type="OrthoDB" id="9797574at2"/>
<dbReference type="STRING" id="1150600.ADIARSV_3830"/>
<dbReference type="Gene3D" id="3.40.91.80">
    <property type="match status" value="1"/>
</dbReference>
<evidence type="ECO:0000259" key="1">
    <source>
        <dbReference type="Pfam" id="PF09019"/>
    </source>
</evidence>
<dbReference type="RefSeq" id="WP_016197055.1">
    <property type="nucleotide sequence ID" value="NZ_AQPN01000136.1"/>
</dbReference>
<dbReference type="InterPro" id="IPR015109">
    <property type="entry name" value="Restrct_endonuc_II_EcoRII_C"/>
</dbReference>
<dbReference type="InterPro" id="IPR038365">
    <property type="entry name" value="EcoRII_C_sf"/>
</dbReference>
<dbReference type="eggNOG" id="ENOG502Z7XX">
    <property type="taxonomic scope" value="Bacteria"/>
</dbReference>
<gene>
    <name evidence="2" type="ORF">ADIARSV_3830</name>
</gene>
<keyword evidence="3" id="KW-1185">Reference proteome</keyword>
<dbReference type="REBASE" id="68713">
    <property type="entry name" value="AsvMN127ORF3829P"/>
</dbReference>
<keyword evidence="2" id="KW-0540">Nuclease</keyword>